<comment type="subcellular location">
    <subcellularLocation>
        <location evidence="1">Cell inner membrane</location>
        <topology evidence="1">Peripheral membrane protein</topology>
    </subcellularLocation>
</comment>
<gene>
    <name evidence="11" type="ORF">GCM10011328_00810</name>
</gene>
<keyword evidence="12" id="KW-1185">Reference proteome</keyword>
<evidence type="ECO:0000259" key="10">
    <source>
        <dbReference type="PROSITE" id="PS50893"/>
    </source>
</evidence>
<dbReference type="InterPro" id="IPR027417">
    <property type="entry name" value="P-loop_NTPase"/>
</dbReference>
<keyword evidence="7" id="KW-0472">Membrane</keyword>
<evidence type="ECO:0000256" key="6">
    <source>
        <dbReference type="ARBA" id="ARBA00022840"/>
    </source>
</evidence>
<protein>
    <recommendedName>
        <fullName evidence="8">ABC-type dipeptide transporter</fullName>
        <ecNumber evidence="8">7.4.2.9</ecNumber>
    </recommendedName>
</protein>
<dbReference type="Proteomes" id="UP000627464">
    <property type="component" value="Unassembled WGS sequence"/>
</dbReference>
<dbReference type="InterPro" id="IPR003439">
    <property type="entry name" value="ABC_transporter-like_ATP-bd"/>
</dbReference>
<dbReference type="Pfam" id="PF00005">
    <property type="entry name" value="ABC_tran"/>
    <property type="match status" value="1"/>
</dbReference>
<keyword evidence="4" id="KW-1003">Cell membrane</keyword>
<feature type="domain" description="ABC transporter" evidence="10">
    <location>
        <begin position="4"/>
        <end position="252"/>
    </location>
</feature>
<dbReference type="PROSITE" id="PS50893">
    <property type="entry name" value="ABC_TRANSPORTER_2"/>
    <property type="match status" value="1"/>
</dbReference>
<dbReference type="SMART" id="SM00382">
    <property type="entry name" value="AAA"/>
    <property type="match status" value="1"/>
</dbReference>
<dbReference type="InterPro" id="IPR017871">
    <property type="entry name" value="ABC_transporter-like_CS"/>
</dbReference>
<sequence>MTLLQVNGLTVEDRQGITLVDQLSLTLNPGDILGLVGESGSGKTLSCRAMMRLLPGEGLTISGGEIRFNGTDLLTLSDKRMTAIRGREIGMIFQNPASHLNPVMTIGQQIAESRRLHFGASRREAHLQAIALLRQVGIPDPQRRADNYPHEFSGGMRQRAMIAVALACEPKMLIADEPTTALDVTVQMQILRLLRDLRDRLGIAIILITHDLGVVAQTCDRIAVMYGGRLCETGEKRPVLAQALHPYTRGLIDCQPVSEGGTGRLVTLPGQPPVAASFPVGCRFHPRCTRATPLCQHLQPAMQTASLAHSHVAACHHPLHVMTSGSEYGQ</sequence>
<keyword evidence="5" id="KW-0547">Nucleotide-binding</keyword>
<dbReference type="CDD" id="cd03257">
    <property type="entry name" value="ABC_NikE_OppD_transporters"/>
    <property type="match status" value="1"/>
</dbReference>
<dbReference type="EC" id="7.4.2.9" evidence="8"/>
<evidence type="ECO:0000256" key="9">
    <source>
        <dbReference type="ARBA" id="ARBA00047356"/>
    </source>
</evidence>
<evidence type="ECO:0000256" key="2">
    <source>
        <dbReference type="ARBA" id="ARBA00005417"/>
    </source>
</evidence>
<dbReference type="Pfam" id="PF08352">
    <property type="entry name" value="oligo_HPY"/>
    <property type="match status" value="1"/>
</dbReference>
<keyword evidence="3" id="KW-0813">Transport</keyword>
<dbReference type="RefSeq" id="WP_188469314.1">
    <property type="nucleotide sequence ID" value="NZ_BMFZ01000001.1"/>
</dbReference>
<dbReference type="InterPro" id="IPR013563">
    <property type="entry name" value="Oligopep_ABC_C"/>
</dbReference>
<comment type="similarity">
    <text evidence="2">Belongs to the ABC transporter superfamily.</text>
</comment>
<evidence type="ECO:0000256" key="3">
    <source>
        <dbReference type="ARBA" id="ARBA00022448"/>
    </source>
</evidence>
<evidence type="ECO:0000313" key="12">
    <source>
        <dbReference type="Proteomes" id="UP000627464"/>
    </source>
</evidence>
<dbReference type="EMBL" id="BMFZ01000001">
    <property type="protein sequence ID" value="GGA30123.1"/>
    <property type="molecule type" value="Genomic_DNA"/>
</dbReference>
<dbReference type="PROSITE" id="PS00211">
    <property type="entry name" value="ABC_TRANSPORTER_1"/>
    <property type="match status" value="1"/>
</dbReference>
<organism evidence="11 12">
    <name type="scientific">Hafnia psychrotolerans</name>
    <dbReference type="NCBI Taxonomy" id="1477018"/>
    <lineage>
        <taxon>Bacteria</taxon>
        <taxon>Pseudomonadati</taxon>
        <taxon>Pseudomonadota</taxon>
        <taxon>Gammaproteobacteria</taxon>
        <taxon>Enterobacterales</taxon>
        <taxon>Hafniaceae</taxon>
        <taxon>Hafnia</taxon>
    </lineage>
</organism>
<dbReference type="SUPFAM" id="SSF52540">
    <property type="entry name" value="P-loop containing nucleoside triphosphate hydrolases"/>
    <property type="match status" value="1"/>
</dbReference>
<dbReference type="PANTHER" id="PTHR43297">
    <property type="entry name" value="OLIGOPEPTIDE TRANSPORT ATP-BINDING PROTEIN APPD"/>
    <property type="match status" value="1"/>
</dbReference>
<dbReference type="InterPro" id="IPR050388">
    <property type="entry name" value="ABC_Ni/Peptide_Import"/>
</dbReference>
<proteinExistence type="inferred from homology"/>
<dbReference type="GO" id="GO:0005524">
    <property type="term" value="F:ATP binding"/>
    <property type="evidence" value="ECO:0007669"/>
    <property type="project" value="UniProtKB-KW"/>
</dbReference>
<accession>A0ABQ1FUJ5</accession>
<comment type="caution">
    <text evidence="11">The sequence shown here is derived from an EMBL/GenBank/DDBJ whole genome shotgun (WGS) entry which is preliminary data.</text>
</comment>
<evidence type="ECO:0000256" key="1">
    <source>
        <dbReference type="ARBA" id="ARBA00004417"/>
    </source>
</evidence>
<evidence type="ECO:0000256" key="5">
    <source>
        <dbReference type="ARBA" id="ARBA00022741"/>
    </source>
</evidence>
<name>A0ABQ1FUJ5_9GAMM</name>
<dbReference type="NCBIfam" id="TIGR01727">
    <property type="entry name" value="oligo_HPY"/>
    <property type="match status" value="1"/>
</dbReference>
<evidence type="ECO:0000256" key="7">
    <source>
        <dbReference type="ARBA" id="ARBA00023136"/>
    </source>
</evidence>
<evidence type="ECO:0000256" key="8">
    <source>
        <dbReference type="ARBA" id="ARBA00038852"/>
    </source>
</evidence>
<keyword evidence="6 11" id="KW-0067">ATP-binding</keyword>
<evidence type="ECO:0000313" key="11">
    <source>
        <dbReference type="EMBL" id="GGA30123.1"/>
    </source>
</evidence>
<reference evidence="12" key="1">
    <citation type="journal article" date="2019" name="Int. J. Syst. Evol. Microbiol.">
        <title>The Global Catalogue of Microorganisms (GCM) 10K type strain sequencing project: providing services to taxonomists for standard genome sequencing and annotation.</title>
        <authorList>
            <consortium name="The Broad Institute Genomics Platform"/>
            <consortium name="The Broad Institute Genome Sequencing Center for Infectious Disease"/>
            <person name="Wu L."/>
            <person name="Ma J."/>
        </authorList>
    </citation>
    <scope>NUCLEOTIDE SEQUENCE [LARGE SCALE GENOMIC DNA]</scope>
    <source>
        <strain evidence="12">CGMCC 1.12806</strain>
    </source>
</reference>
<evidence type="ECO:0000256" key="4">
    <source>
        <dbReference type="ARBA" id="ARBA00022475"/>
    </source>
</evidence>
<dbReference type="Gene3D" id="3.40.50.300">
    <property type="entry name" value="P-loop containing nucleotide triphosphate hydrolases"/>
    <property type="match status" value="1"/>
</dbReference>
<comment type="catalytic activity">
    <reaction evidence="9">
        <text>a dipeptide(out) + ATP + H2O = a dipeptide(in) + ADP + phosphate + H(+)</text>
        <dbReference type="Rhea" id="RHEA:23120"/>
        <dbReference type="ChEBI" id="CHEBI:15377"/>
        <dbReference type="ChEBI" id="CHEBI:15378"/>
        <dbReference type="ChEBI" id="CHEBI:30616"/>
        <dbReference type="ChEBI" id="CHEBI:43474"/>
        <dbReference type="ChEBI" id="CHEBI:90799"/>
        <dbReference type="ChEBI" id="CHEBI:456216"/>
        <dbReference type="EC" id="7.4.2.9"/>
    </reaction>
</comment>
<dbReference type="PANTHER" id="PTHR43297:SF2">
    <property type="entry name" value="DIPEPTIDE TRANSPORT ATP-BINDING PROTEIN DPPD"/>
    <property type="match status" value="1"/>
</dbReference>
<dbReference type="InterPro" id="IPR003593">
    <property type="entry name" value="AAA+_ATPase"/>
</dbReference>